<keyword evidence="3" id="KW-1185">Reference proteome</keyword>
<dbReference type="AlphaFoldDB" id="A0A1W2CWL5"/>
<proteinExistence type="predicted"/>
<evidence type="ECO:0000256" key="1">
    <source>
        <dbReference type="SAM" id="Phobius"/>
    </source>
</evidence>
<feature type="transmembrane region" description="Helical" evidence="1">
    <location>
        <begin position="96"/>
        <end position="117"/>
    </location>
</feature>
<dbReference type="PROSITE" id="PS51257">
    <property type="entry name" value="PROKAR_LIPOPROTEIN"/>
    <property type="match status" value="1"/>
</dbReference>
<name>A0A1W2CWL5_9SPHI</name>
<reference evidence="2 3" key="1">
    <citation type="submission" date="2017-04" db="EMBL/GenBank/DDBJ databases">
        <authorList>
            <person name="Afonso C.L."/>
            <person name="Miller P.J."/>
            <person name="Scott M.A."/>
            <person name="Spackman E."/>
            <person name="Goraichik I."/>
            <person name="Dimitrov K.M."/>
            <person name="Suarez D.L."/>
            <person name="Swayne D.E."/>
        </authorList>
    </citation>
    <scope>NUCLEOTIDE SEQUENCE [LARGE SCALE GENOMIC DNA]</scope>
    <source>
        <strain evidence="2 3">DSM 19625</strain>
    </source>
</reference>
<evidence type="ECO:0000313" key="3">
    <source>
        <dbReference type="Proteomes" id="UP000192678"/>
    </source>
</evidence>
<evidence type="ECO:0008006" key="4">
    <source>
        <dbReference type="Google" id="ProtNLM"/>
    </source>
</evidence>
<keyword evidence="1" id="KW-0472">Membrane</keyword>
<dbReference type="STRING" id="475255.SAMN04488101_1058"/>
<keyword evidence="1" id="KW-1133">Transmembrane helix</keyword>
<protein>
    <recommendedName>
        <fullName evidence="4">Lipoprotein</fullName>
    </recommendedName>
</protein>
<gene>
    <name evidence="2" type="ORF">SAMN04488101_1058</name>
</gene>
<keyword evidence="1" id="KW-0812">Transmembrane</keyword>
<sequence length="142" mass="15935">MEYKLNRINLKSYKLLSACLLIILVVLSSCAVRKGIQHFLSTPPLSNMQTGKPNKTGLTANGKLDALSTTCEKLTDAKDNLLSFVSQHNSGNETFMVLYFVLPAFLISLLAVFNNHLQLPIPYSLLRWPELSLFLQNRLLLI</sequence>
<organism evidence="2 3">
    <name type="scientific">Pedobacter nyackensis</name>
    <dbReference type="NCBI Taxonomy" id="475255"/>
    <lineage>
        <taxon>Bacteria</taxon>
        <taxon>Pseudomonadati</taxon>
        <taxon>Bacteroidota</taxon>
        <taxon>Sphingobacteriia</taxon>
        <taxon>Sphingobacteriales</taxon>
        <taxon>Sphingobacteriaceae</taxon>
        <taxon>Pedobacter</taxon>
    </lineage>
</organism>
<accession>A0A1W2CWL5</accession>
<evidence type="ECO:0000313" key="2">
    <source>
        <dbReference type="EMBL" id="SMC89629.1"/>
    </source>
</evidence>
<dbReference type="EMBL" id="FWYB01000005">
    <property type="protein sequence ID" value="SMC89629.1"/>
    <property type="molecule type" value="Genomic_DNA"/>
</dbReference>
<dbReference type="Proteomes" id="UP000192678">
    <property type="component" value="Unassembled WGS sequence"/>
</dbReference>